<dbReference type="GO" id="GO:0004633">
    <property type="term" value="F:phosphopantothenoylcysteine decarboxylase activity"/>
    <property type="evidence" value="ECO:0007669"/>
    <property type="project" value="UniProtKB-UniRule"/>
</dbReference>
<dbReference type="InterPro" id="IPR003382">
    <property type="entry name" value="Flavoprotein"/>
</dbReference>
<evidence type="ECO:0000259" key="6">
    <source>
        <dbReference type="Pfam" id="PF04127"/>
    </source>
</evidence>
<dbReference type="PANTHER" id="PTHR14359:SF6">
    <property type="entry name" value="PHOSPHOPANTOTHENOYLCYSTEINE DECARBOXYLASE"/>
    <property type="match status" value="1"/>
</dbReference>
<dbReference type="InterPro" id="IPR005252">
    <property type="entry name" value="CoaBC"/>
</dbReference>
<feature type="domain" description="DNA/pantothenate metabolism flavoprotein C-terminal" evidence="6">
    <location>
        <begin position="189"/>
        <end position="394"/>
    </location>
</feature>
<dbReference type="SUPFAM" id="SSF102645">
    <property type="entry name" value="CoaB-like"/>
    <property type="match status" value="1"/>
</dbReference>
<feature type="binding site" evidence="3">
    <location>
        <position position="342"/>
    </location>
    <ligand>
        <name>CTP</name>
        <dbReference type="ChEBI" id="CHEBI:37563"/>
    </ligand>
</feature>
<comment type="caution">
    <text evidence="3">Lacks conserved residue(s) required for the propagation of feature annotation.</text>
</comment>
<keyword evidence="3 4" id="KW-0288">FMN</keyword>
<accession>A0A6G7KCI8</accession>
<keyword evidence="8" id="KW-1185">Reference proteome</keyword>
<comment type="pathway">
    <text evidence="3 4">Cofactor biosynthesis; coenzyme A biosynthesis; CoA from (R)-pantothenate: step 3/5.</text>
</comment>
<dbReference type="EC" id="4.1.1.36" evidence="3"/>
<feature type="binding site" evidence="3">
    <location>
        <position position="280"/>
    </location>
    <ligand>
        <name>CTP</name>
        <dbReference type="ChEBI" id="CHEBI:37563"/>
    </ligand>
</feature>
<name>A0A6G7KCI8_9LACT</name>
<evidence type="ECO:0000259" key="5">
    <source>
        <dbReference type="Pfam" id="PF02441"/>
    </source>
</evidence>
<evidence type="ECO:0000256" key="3">
    <source>
        <dbReference type="HAMAP-Rule" id="MF_02225"/>
    </source>
</evidence>
<dbReference type="AlphaFoldDB" id="A0A6G7KCI8"/>
<dbReference type="EC" id="6.3.2.5" evidence="3"/>
<comment type="similarity">
    <text evidence="3 4">In the N-terminal section; belongs to the HFCD (homo-oligomeric flavin containing Cys decarboxylase) superfamily.</text>
</comment>
<evidence type="ECO:0000256" key="4">
    <source>
        <dbReference type="RuleBase" id="RU364078"/>
    </source>
</evidence>
<dbReference type="NCBIfam" id="TIGR00521">
    <property type="entry name" value="coaBC_dfp"/>
    <property type="match status" value="1"/>
</dbReference>
<comment type="cofactor">
    <cofactor evidence="3">
        <name>FMN</name>
        <dbReference type="ChEBI" id="CHEBI:58210"/>
    </cofactor>
    <text evidence="3">Binds 1 FMN per subunit.</text>
</comment>
<dbReference type="RefSeq" id="WP_166163743.1">
    <property type="nucleotide sequence ID" value="NZ_CP049740.1"/>
</dbReference>
<comment type="pathway">
    <text evidence="3 4">Cofactor biosynthesis; coenzyme A biosynthesis; CoA from (R)-pantothenate: step 2/5.</text>
</comment>
<dbReference type="UniPathway" id="UPA00241">
    <property type="reaction ID" value="UER00353"/>
</dbReference>
<comment type="function">
    <text evidence="3">Catalyzes two sequential steps in the biosynthesis of coenzyme A. In the first step cysteine is conjugated to 4'-phosphopantothenate to form 4-phosphopantothenoylcysteine. In the second step the latter compound is decarboxylated to form 4'-phosphopantotheine.</text>
</comment>
<dbReference type="Gene3D" id="3.40.50.1950">
    <property type="entry name" value="Flavin prenyltransferase-like"/>
    <property type="match status" value="1"/>
</dbReference>
<keyword evidence="1 3" id="KW-0210">Decarboxylase</keyword>
<sequence>MLKGKKVTVFVTGGIAAYKSADLVRKFIKAGADVRVAMTKSATEFITPLTLQILSKHDVMVDTFDEKHPEVVSHINLADWTELAVIAPATANTIAKMANGIADDAVSTVLLAVTAPRLIVPAMNQHMLENPATQANLRKLESFGYQIMEPDTGFLAEGYEGKGRMPEPQAIVEAAHLLLVDRSTDLPLIGKKIIVSAGGTREKIDPVRYLTNESSGKMGHRIAEAARDLGADVTLVTASSLEHPFGVRVKAVSSAREMQTAMMADFDTADIVVMAAAVSDYRPKNQADHKIKKTSGDLQILLEENPDILATMGQEKNKQFLIGFAAETDRVEEYAKGKLKRKNADMIVANDVSKEHAGFNKDTNEVIIFQVDKEAIHIETKTKAAIATDILLEAIKTMQNNDLLNK</sequence>
<feature type="binding site" evidence="3">
    <location>
        <position position="338"/>
    </location>
    <ligand>
        <name>CTP</name>
        <dbReference type="ChEBI" id="CHEBI:37563"/>
    </ligand>
</feature>
<proteinExistence type="inferred from homology"/>
<dbReference type="Pfam" id="PF02441">
    <property type="entry name" value="Flavoprotein"/>
    <property type="match status" value="1"/>
</dbReference>
<comment type="function">
    <text evidence="4">Catalyzes two steps in the biosynthesis of coenzyme A. In the first step cysteine is conjugated to 4'-phosphopantothenate to form 4-phosphopantothenoylcysteine, in the latter compound is decarboxylated to form 4'-phosphopantotheine.</text>
</comment>
<dbReference type="InterPro" id="IPR007085">
    <property type="entry name" value="DNA/pantothenate-metab_flavo_C"/>
</dbReference>
<gene>
    <name evidence="3 7" type="primary">coaBC</name>
    <name evidence="7" type="ORF">G7057_11010</name>
</gene>
<dbReference type="EMBL" id="CP049740">
    <property type="protein sequence ID" value="QII82921.1"/>
    <property type="molecule type" value="Genomic_DNA"/>
</dbReference>
<comment type="catalytic activity">
    <reaction evidence="3 4">
        <text>N-[(R)-4-phosphopantothenoyl]-L-cysteine + H(+) = (R)-4'-phosphopantetheine + CO2</text>
        <dbReference type="Rhea" id="RHEA:16793"/>
        <dbReference type="ChEBI" id="CHEBI:15378"/>
        <dbReference type="ChEBI" id="CHEBI:16526"/>
        <dbReference type="ChEBI" id="CHEBI:59458"/>
        <dbReference type="ChEBI" id="CHEBI:61723"/>
        <dbReference type="EC" id="4.1.1.36"/>
    </reaction>
</comment>
<feature type="binding site" evidence="3">
    <location>
        <begin position="306"/>
        <end position="309"/>
    </location>
    <ligand>
        <name>CTP</name>
        <dbReference type="ChEBI" id="CHEBI:37563"/>
    </ligand>
</feature>
<keyword evidence="3 4" id="KW-0436">Ligase</keyword>
<keyword evidence="3" id="KW-0479">Metal-binding</keyword>
<organism evidence="7 8">
    <name type="scientific">Jeotgalibaca arthritidis</name>
    <dbReference type="NCBI Taxonomy" id="1868794"/>
    <lineage>
        <taxon>Bacteria</taxon>
        <taxon>Bacillati</taxon>
        <taxon>Bacillota</taxon>
        <taxon>Bacilli</taxon>
        <taxon>Lactobacillales</taxon>
        <taxon>Carnobacteriaceae</taxon>
        <taxon>Jeotgalibaca</taxon>
    </lineage>
</organism>
<dbReference type="InterPro" id="IPR035929">
    <property type="entry name" value="CoaB-like_sf"/>
</dbReference>
<dbReference type="Pfam" id="PF04127">
    <property type="entry name" value="DFP"/>
    <property type="match status" value="1"/>
</dbReference>
<evidence type="ECO:0000313" key="8">
    <source>
        <dbReference type="Proteomes" id="UP000501451"/>
    </source>
</evidence>
<dbReference type="GO" id="GO:0046872">
    <property type="term" value="F:metal ion binding"/>
    <property type="evidence" value="ECO:0007669"/>
    <property type="project" value="UniProtKB-KW"/>
</dbReference>
<keyword evidence="3" id="KW-0460">Magnesium</keyword>
<evidence type="ECO:0000256" key="1">
    <source>
        <dbReference type="ARBA" id="ARBA00022793"/>
    </source>
</evidence>
<keyword evidence="3 4" id="KW-0285">Flavoprotein</keyword>
<dbReference type="HAMAP" id="MF_02225">
    <property type="entry name" value="CoaBC"/>
    <property type="match status" value="1"/>
</dbReference>
<dbReference type="GO" id="GO:0071513">
    <property type="term" value="C:phosphopantothenoylcysteine decarboxylase complex"/>
    <property type="evidence" value="ECO:0007669"/>
    <property type="project" value="TreeGrafter"/>
</dbReference>
<feature type="domain" description="Flavoprotein" evidence="5">
    <location>
        <begin position="5"/>
        <end position="174"/>
    </location>
</feature>
<comment type="cofactor">
    <cofactor evidence="3">
        <name>Mg(2+)</name>
        <dbReference type="ChEBI" id="CHEBI:18420"/>
    </cofactor>
</comment>
<comment type="similarity">
    <text evidence="3 4">In the C-terminal section; belongs to the PPC synthetase family.</text>
</comment>
<dbReference type="KEGG" id="jar:G7057_11010"/>
<dbReference type="GO" id="GO:0010181">
    <property type="term" value="F:FMN binding"/>
    <property type="evidence" value="ECO:0007669"/>
    <property type="project" value="UniProtKB-UniRule"/>
</dbReference>
<dbReference type="SUPFAM" id="SSF52507">
    <property type="entry name" value="Homo-oligomeric flavin-containing Cys decarboxylases, HFCD"/>
    <property type="match status" value="1"/>
</dbReference>
<evidence type="ECO:0000256" key="2">
    <source>
        <dbReference type="ARBA" id="ARBA00023239"/>
    </source>
</evidence>
<dbReference type="Proteomes" id="UP000501451">
    <property type="component" value="Chromosome"/>
</dbReference>
<feature type="binding site" evidence="3">
    <location>
        <position position="324"/>
    </location>
    <ligand>
        <name>CTP</name>
        <dbReference type="ChEBI" id="CHEBI:37563"/>
    </ligand>
</feature>
<dbReference type="InterPro" id="IPR036551">
    <property type="entry name" value="Flavin_trans-like"/>
</dbReference>
<reference evidence="7 8" key="1">
    <citation type="journal article" date="2017" name="Int. J. Syst. Evol. Microbiol.">
        <title>Jeotgalibaca porci sp. nov. and Jeotgalibaca arthritidis sp. nov., isolated from pigs, and emended description of the genus Jeotgalibaca.</title>
        <authorList>
            <person name="Zamora L."/>
            <person name="Perez-Sancho M."/>
            <person name="Dominguez L."/>
            <person name="Fernandez-Garayzabal J.F."/>
            <person name="Vela A.I."/>
        </authorList>
    </citation>
    <scope>NUCLEOTIDE SEQUENCE [LARGE SCALE GENOMIC DNA]</scope>
    <source>
        <strain evidence="7 8">CECT 9157</strain>
    </source>
</reference>
<dbReference type="PANTHER" id="PTHR14359">
    <property type="entry name" value="HOMO-OLIGOMERIC FLAVIN CONTAINING CYS DECARBOXYLASE FAMILY"/>
    <property type="match status" value="1"/>
</dbReference>
<feature type="binding site" evidence="3">
    <location>
        <position position="290"/>
    </location>
    <ligand>
        <name>CTP</name>
        <dbReference type="ChEBI" id="CHEBI:37563"/>
    </ligand>
</feature>
<feature type="region of interest" description="Phosphopantothenate--cysteine ligase" evidence="3">
    <location>
        <begin position="193"/>
        <end position="406"/>
    </location>
</feature>
<feature type="region of interest" description="Phosphopantothenoylcysteine decarboxylase" evidence="3">
    <location>
        <begin position="1"/>
        <end position="192"/>
    </location>
</feature>
<protein>
    <recommendedName>
        <fullName evidence="3">Coenzyme A biosynthesis bifunctional protein CoaBC</fullName>
    </recommendedName>
    <alternativeName>
        <fullName evidence="3">DNA/pantothenate metabolism flavoprotein</fullName>
    </alternativeName>
    <alternativeName>
        <fullName evidence="3">Phosphopantothenoylcysteine synthetase/decarboxylase</fullName>
        <shortName evidence="3">PPCS-PPCDC</shortName>
    </alternativeName>
    <domain>
        <recommendedName>
            <fullName evidence="3">Phosphopantothenoylcysteine decarboxylase</fullName>
            <shortName evidence="3">PPC decarboxylase</shortName>
            <shortName evidence="3">PPC-DC</shortName>
            <ecNumber evidence="3">4.1.1.36</ecNumber>
        </recommendedName>
        <alternativeName>
            <fullName evidence="3">CoaC</fullName>
        </alternativeName>
    </domain>
    <domain>
        <recommendedName>
            <fullName evidence="3">Phosphopantothenate--cysteine ligase</fullName>
            <ecNumber evidence="3">6.3.2.5</ecNumber>
        </recommendedName>
        <alternativeName>
            <fullName evidence="3">CoaB</fullName>
        </alternativeName>
        <alternativeName>
            <fullName evidence="3">Phosphopantothenoylcysteine synthetase</fullName>
            <shortName evidence="3">PPC synthetase</shortName>
            <shortName evidence="3">PPC-S</shortName>
        </alternativeName>
    </domain>
</protein>
<dbReference type="GO" id="GO:0015941">
    <property type="term" value="P:pantothenate catabolic process"/>
    <property type="evidence" value="ECO:0007669"/>
    <property type="project" value="InterPro"/>
</dbReference>
<keyword evidence="2 3" id="KW-0456">Lyase</keyword>
<keyword evidence="3" id="KW-0511">Multifunctional enzyme</keyword>
<dbReference type="GO" id="GO:0004632">
    <property type="term" value="F:phosphopantothenate--cysteine ligase activity"/>
    <property type="evidence" value="ECO:0007669"/>
    <property type="project" value="UniProtKB-UniRule"/>
</dbReference>
<evidence type="ECO:0000313" key="7">
    <source>
        <dbReference type="EMBL" id="QII82921.1"/>
    </source>
</evidence>
<dbReference type="GO" id="GO:0015937">
    <property type="term" value="P:coenzyme A biosynthetic process"/>
    <property type="evidence" value="ECO:0007669"/>
    <property type="project" value="UniProtKB-UniRule"/>
</dbReference>
<comment type="catalytic activity">
    <reaction evidence="3 4">
        <text>(R)-4'-phosphopantothenate + L-cysteine + CTP = N-[(R)-4-phosphopantothenoyl]-L-cysteine + CMP + diphosphate + H(+)</text>
        <dbReference type="Rhea" id="RHEA:19397"/>
        <dbReference type="ChEBI" id="CHEBI:10986"/>
        <dbReference type="ChEBI" id="CHEBI:15378"/>
        <dbReference type="ChEBI" id="CHEBI:33019"/>
        <dbReference type="ChEBI" id="CHEBI:35235"/>
        <dbReference type="ChEBI" id="CHEBI:37563"/>
        <dbReference type="ChEBI" id="CHEBI:59458"/>
        <dbReference type="ChEBI" id="CHEBI:60377"/>
        <dbReference type="EC" id="6.3.2.5"/>
    </reaction>
</comment>
<dbReference type="Gene3D" id="3.40.50.10300">
    <property type="entry name" value="CoaB-like"/>
    <property type="match status" value="1"/>
</dbReference>